<proteinExistence type="predicted"/>
<keyword evidence="3" id="KW-1185">Reference proteome</keyword>
<dbReference type="EMBL" id="PVWG01000002">
    <property type="protein sequence ID" value="PSB21735.1"/>
    <property type="molecule type" value="Genomic_DNA"/>
</dbReference>
<dbReference type="SUPFAM" id="SSF52833">
    <property type="entry name" value="Thioredoxin-like"/>
    <property type="match status" value="1"/>
</dbReference>
<dbReference type="RefSeq" id="WP_073069584.1">
    <property type="nucleotide sequence ID" value="NZ_MPPI01000002.1"/>
</dbReference>
<comment type="caution">
    <text evidence="2">The sequence shown here is derived from an EMBL/GenBank/DDBJ whole genome shotgun (WGS) entry which is preliminary data.</text>
</comment>
<name>A0A2T1DMQ2_9CYAN</name>
<evidence type="ECO:0000259" key="1">
    <source>
        <dbReference type="PROSITE" id="PS51352"/>
    </source>
</evidence>
<dbReference type="InterPro" id="IPR036249">
    <property type="entry name" value="Thioredoxin-like_sf"/>
</dbReference>
<sequence length="503" mass="56045">MVRVRAPELPQNNVWLNTTRPLSLASLKGRVVLLDFWTYGCINCLHVLPDLKYLEQKYEDNLTVIGVHSAKFDHEKDTENIRQAALRYDIQHPILVDRDFEVWQQYTVRAYPTFAVIDPRGYIVGFVSGEGKRKFLDELIEKIIHEHQNQEVINLRDLVLEQPRSNTPLRFPGNVLADQERDRLFVADTRHHRILITTLNGEVLEIVGTGQPGLTDGKFSEVQFFAPQGMTLDRTTQILYIADTDNHLLRRVDLHQKAVSTIAGTGEQSHTIYPHGGKALEISLNSPWDLELVENCLFVAMAGSHQIWRMELENSTIATYIGNGAEGCVDGLTTQAAFAQPSGITIDQKNLFVADSETSSIRAISLGEMPEVSTICGSGFLYGFGDIDGIGEAVRLQHCLGIEFTNSLLWIADTYNHKIKTVTLDGICTTILGTGKAGHQDGEGLNSQFFEPSGLSATQTHLYIADTNNHAIRRVDLKTLSVTTLKFPNLCAPDVCFPTSTKI</sequence>
<accession>A0A2T1DMQ2</accession>
<evidence type="ECO:0000313" key="3">
    <source>
        <dbReference type="Proteomes" id="UP000238634"/>
    </source>
</evidence>
<dbReference type="SUPFAM" id="SSF101898">
    <property type="entry name" value="NHL repeat"/>
    <property type="match status" value="1"/>
</dbReference>
<organism evidence="2 3">
    <name type="scientific">Phormidesmis priestleyi ULC007</name>
    <dbReference type="NCBI Taxonomy" id="1920490"/>
    <lineage>
        <taxon>Bacteria</taxon>
        <taxon>Bacillati</taxon>
        <taxon>Cyanobacteriota</taxon>
        <taxon>Cyanophyceae</taxon>
        <taxon>Leptolyngbyales</taxon>
        <taxon>Leptolyngbyaceae</taxon>
        <taxon>Phormidesmis</taxon>
    </lineage>
</organism>
<dbReference type="InterPro" id="IPR013766">
    <property type="entry name" value="Thioredoxin_domain"/>
</dbReference>
<dbReference type="InterPro" id="IPR011042">
    <property type="entry name" value="6-blade_b-propeller_TolB-like"/>
</dbReference>
<reference evidence="2 3" key="2">
    <citation type="submission" date="2018-03" db="EMBL/GenBank/DDBJ databases">
        <title>The ancient ancestry and fast evolution of plastids.</title>
        <authorList>
            <person name="Moore K.R."/>
            <person name="Magnabosco C."/>
            <person name="Momper L."/>
            <person name="Gold D.A."/>
            <person name="Bosak T."/>
            <person name="Fournier G.P."/>
        </authorList>
    </citation>
    <scope>NUCLEOTIDE SEQUENCE [LARGE SCALE GENOMIC DNA]</scope>
    <source>
        <strain evidence="2 3">ULC007</strain>
    </source>
</reference>
<dbReference type="Pfam" id="PF13905">
    <property type="entry name" value="Thioredoxin_8"/>
    <property type="match status" value="1"/>
</dbReference>
<dbReference type="PANTHER" id="PTHR46388">
    <property type="entry name" value="NHL REPEAT-CONTAINING PROTEIN 2"/>
    <property type="match status" value="1"/>
</dbReference>
<dbReference type="PANTHER" id="PTHR46388:SF2">
    <property type="entry name" value="NHL REPEAT-CONTAINING PROTEIN 2"/>
    <property type="match status" value="1"/>
</dbReference>
<dbReference type="InterPro" id="IPR012336">
    <property type="entry name" value="Thioredoxin-like_fold"/>
</dbReference>
<dbReference type="OrthoDB" id="9799230at2"/>
<dbReference type="STRING" id="1920490.GCA_001895925_01777"/>
<dbReference type="AlphaFoldDB" id="A0A2T1DMQ2"/>
<reference evidence="2 3" key="1">
    <citation type="submission" date="2018-02" db="EMBL/GenBank/DDBJ databases">
        <authorList>
            <person name="Cohen D.B."/>
            <person name="Kent A.D."/>
        </authorList>
    </citation>
    <scope>NUCLEOTIDE SEQUENCE [LARGE SCALE GENOMIC DNA]</scope>
    <source>
        <strain evidence="2 3">ULC007</strain>
    </source>
</reference>
<protein>
    <recommendedName>
        <fullName evidence="1">Thioredoxin domain-containing protein</fullName>
    </recommendedName>
</protein>
<gene>
    <name evidence="2" type="ORF">C7B65_03935</name>
</gene>
<evidence type="ECO:0000313" key="2">
    <source>
        <dbReference type="EMBL" id="PSB21735.1"/>
    </source>
</evidence>
<dbReference type="PROSITE" id="PS51352">
    <property type="entry name" value="THIOREDOXIN_2"/>
    <property type="match status" value="1"/>
</dbReference>
<feature type="domain" description="Thioredoxin" evidence="1">
    <location>
        <begin position="1"/>
        <end position="149"/>
    </location>
</feature>
<dbReference type="Gene3D" id="2.120.10.30">
    <property type="entry name" value="TolB, C-terminal domain"/>
    <property type="match status" value="3"/>
</dbReference>
<dbReference type="Proteomes" id="UP000238634">
    <property type="component" value="Unassembled WGS sequence"/>
</dbReference>
<dbReference type="Gene3D" id="3.40.30.10">
    <property type="entry name" value="Glutaredoxin"/>
    <property type="match status" value="1"/>
</dbReference>